<dbReference type="EMBL" id="LSYS01000605">
    <property type="protein sequence ID" value="OPJ90061.1"/>
    <property type="molecule type" value="Genomic_DNA"/>
</dbReference>
<accession>A0A1V4L0M7</accession>
<evidence type="ECO:0000313" key="2">
    <source>
        <dbReference type="EMBL" id="OPJ90061.1"/>
    </source>
</evidence>
<feature type="compositionally biased region" description="Basic and acidic residues" evidence="1">
    <location>
        <begin position="78"/>
        <end position="96"/>
    </location>
</feature>
<dbReference type="AlphaFoldDB" id="A0A1V4L0M7"/>
<comment type="caution">
    <text evidence="2">The sequence shown here is derived from an EMBL/GenBank/DDBJ whole genome shotgun (WGS) entry which is preliminary data.</text>
</comment>
<organism evidence="2 3">
    <name type="scientific">Patagioenas fasciata monilis</name>
    <dbReference type="NCBI Taxonomy" id="372326"/>
    <lineage>
        <taxon>Eukaryota</taxon>
        <taxon>Metazoa</taxon>
        <taxon>Chordata</taxon>
        <taxon>Craniata</taxon>
        <taxon>Vertebrata</taxon>
        <taxon>Euteleostomi</taxon>
        <taxon>Archelosauria</taxon>
        <taxon>Archosauria</taxon>
        <taxon>Dinosauria</taxon>
        <taxon>Saurischia</taxon>
        <taxon>Theropoda</taxon>
        <taxon>Coelurosauria</taxon>
        <taxon>Aves</taxon>
        <taxon>Neognathae</taxon>
        <taxon>Neoaves</taxon>
        <taxon>Columbimorphae</taxon>
        <taxon>Columbiformes</taxon>
        <taxon>Columbidae</taxon>
        <taxon>Patagioenas</taxon>
    </lineage>
</organism>
<reference evidence="2 3" key="1">
    <citation type="submission" date="2016-02" db="EMBL/GenBank/DDBJ databases">
        <title>Band-tailed pigeon sequencing and assembly.</title>
        <authorList>
            <person name="Soares A.E."/>
            <person name="Novak B.J."/>
            <person name="Rice E.S."/>
            <person name="O'Connell B."/>
            <person name="Chang D."/>
            <person name="Weber S."/>
            <person name="Shapiro B."/>
        </authorList>
    </citation>
    <scope>NUCLEOTIDE SEQUENCE [LARGE SCALE GENOMIC DNA]</scope>
    <source>
        <strain evidence="2">BTP2013</strain>
        <tissue evidence="2">Blood</tissue>
    </source>
</reference>
<name>A0A1V4L0M7_PATFA</name>
<dbReference type="OrthoDB" id="9398524at2759"/>
<evidence type="ECO:0000313" key="3">
    <source>
        <dbReference type="Proteomes" id="UP000190648"/>
    </source>
</evidence>
<evidence type="ECO:0000256" key="1">
    <source>
        <dbReference type="SAM" id="MobiDB-lite"/>
    </source>
</evidence>
<dbReference type="STRING" id="372326.A0A1V4L0M7"/>
<feature type="region of interest" description="Disordered" evidence="1">
    <location>
        <begin position="1"/>
        <end position="100"/>
    </location>
</feature>
<dbReference type="Proteomes" id="UP000190648">
    <property type="component" value="Unassembled WGS sequence"/>
</dbReference>
<sequence length="123" mass="13105">MGSIGAVEVSAPIGSIGGPGSRFPGQPSLDSDEEEEEEEEEEGAGAELLRGLGQEAGPAQGGEGPVPLTPFNLEEELGEGRFDPHGHFLPHRDPRPPDPWLEAIDWLIPVYPSESQFPQSNPV</sequence>
<protein>
    <submittedName>
        <fullName evidence="2">Uncharacterized protein</fullName>
    </submittedName>
</protein>
<feature type="compositionally biased region" description="Low complexity" evidence="1">
    <location>
        <begin position="45"/>
        <end position="58"/>
    </location>
</feature>
<keyword evidence="3" id="KW-1185">Reference proteome</keyword>
<gene>
    <name evidence="2" type="ORF">AV530_008557</name>
</gene>
<feature type="compositionally biased region" description="Acidic residues" evidence="1">
    <location>
        <begin position="30"/>
        <end position="44"/>
    </location>
</feature>
<proteinExistence type="predicted"/>